<comment type="caution">
    <text evidence="2">The sequence shown here is derived from an EMBL/GenBank/DDBJ whole genome shotgun (WGS) entry which is preliminary data.</text>
</comment>
<evidence type="ECO:0000256" key="1">
    <source>
        <dbReference type="SAM" id="MobiDB-lite"/>
    </source>
</evidence>
<dbReference type="Proteomes" id="UP000196878">
    <property type="component" value="Unassembled WGS sequence"/>
</dbReference>
<organism evidence="2 3">
    <name type="scientific">Haematobacter genomosp. 1</name>
    <dbReference type="NCBI Taxonomy" id="366618"/>
    <lineage>
        <taxon>Bacteria</taxon>
        <taxon>Pseudomonadati</taxon>
        <taxon>Pseudomonadota</taxon>
        <taxon>Alphaproteobacteria</taxon>
        <taxon>Rhodobacterales</taxon>
        <taxon>Paracoccaceae</taxon>
        <taxon>Haematobacter</taxon>
    </lineage>
</organism>
<dbReference type="AlphaFoldDB" id="A0A212A793"/>
<feature type="region of interest" description="Disordered" evidence="1">
    <location>
        <begin position="1"/>
        <end position="30"/>
    </location>
</feature>
<reference evidence="2 3" key="1">
    <citation type="submission" date="2016-12" db="EMBL/GenBank/DDBJ databases">
        <title>Comparison of Traditional DNA-DNA Hybridization with In Silico Genomic Analysis.</title>
        <authorList>
            <person name="Nicholson A.C."/>
            <person name="Humrighouse B.W."/>
            <person name="Graziano J."/>
            <person name="Lasker B."/>
            <person name="Whitney A.M."/>
            <person name="Mcquiston J.R."/>
        </authorList>
    </citation>
    <scope>NUCLEOTIDE SEQUENCE [LARGE SCALE GENOMIC DNA]</scope>
    <source>
        <strain evidence="2 3">H2240</strain>
    </source>
</reference>
<sequence length="362" mass="40131">MTAAGSRRRKPPRAEGLPVPKTVPGTAPAASLPAELPRGGFFVADIFDALPKDDLGSMEHPMFSLSTRPDLRILAYAHNGVEITVTPSVRGLATIHDKDILIFCVSQLMAAINAGRPVSRSLRLKAADLMAATGREASGDGYQRLREAFERLAGTRITTNMVTGETETTTGFGMIEAWQIVRHSRGGRMISVSVTLSDWLYRAVLSKSVLTLSRDYFRLRKPLERRVYELARKHCGRQPEWRVSIEVLHKKSGSASPRRVFRKMIRDMIAADTLPDYTLAEEAGDVLRVTPREVVERARTPLGAPQLTPEAIEEARALAPGWDIYALEADWRRYWAATGRPRLASARKAFLGYVRARAAEKG</sequence>
<gene>
    <name evidence="2" type="ORF">CDV49_17400</name>
</gene>
<evidence type="ECO:0000313" key="3">
    <source>
        <dbReference type="Proteomes" id="UP000196878"/>
    </source>
</evidence>
<keyword evidence="3" id="KW-1185">Reference proteome</keyword>
<evidence type="ECO:0000313" key="2">
    <source>
        <dbReference type="EMBL" id="OWJ75340.1"/>
    </source>
</evidence>
<accession>A0A212A793</accession>
<dbReference type="InterPro" id="IPR018777">
    <property type="entry name" value="Replication_initiator_prot_A"/>
</dbReference>
<proteinExistence type="predicted"/>
<feature type="compositionally biased region" description="Basic residues" evidence="1">
    <location>
        <begin position="1"/>
        <end position="11"/>
    </location>
</feature>
<protein>
    <submittedName>
        <fullName evidence="2">Plasmid replication initiator RepA</fullName>
    </submittedName>
</protein>
<dbReference type="Pfam" id="PF10134">
    <property type="entry name" value="RPA"/>
    <property type="match status" value="1"/>
</dbReference>
<name>A0A212A793_9RHOB</name>
<dbReference type="OrthoDB" id="581589at2"/>
<dbReference type="EMBL" id="NIPW01000040">
    <property type="protein sequence ID" value="OWJ75340.1"/>
    <property type="molecule type" value="Genomic_DNA"/>
</dbReference>